<keyword evidence="7" id="KW-0067">ATP-binding</keyword>
<comment type="catalytic activity">
    <reaction evidence="1">
        <text>4-amino-5-hydroxymethyl-2-methylpyrimidine + ATP = 4-amino-2-methyl-5-(phosphooxymethyl)pyrimidine + ADP + H(+)</text>
        <dbReference type="Rhea" id="RHEA:23096"/>
        <dbReference type="ChEBI" id="CHEBI:15378"/>
        <dbReference type="ChEBI" id="CHEBI:16892"/>
        <dbReference type="ChEBI" id="CHEBI:30616"/>
        <dbReference type="ChEBI" id="CHEBI:58354"/>
        <dbReference type="ChEBI" id="CHEBI:456216"/>
        <dbReference type="EC" id="2.7.1.49"/>
    </reaction>
</comment>
<sequence>MGSLSTRPAEQSGHRRGVTAVPVPRALTIAGSDSGGGAGIQADLKTFSALGVFGMTAITALTAQNTTGVAAIVEMAPQFVRQQIDAVVSDIGVDAAKTGMLSSEPIIEAVADAIRRHRITQLVVDPVMIAKSGAPLLRPEAQGALRRILLPLALVVTPNLHEAKELVGRDVSTLDAMEEAARAIHALGPRYVVVKGGHLGGDAVDILFDGSRSERLAAPRIETRHTHGTGCVFSAAIAAHLARGVPVAAAVHEAKTFITAAIREALPLGRGHGPANPMHGRRN</sequence>
<organism evidence="10 11">
    <name type="scientific">Candidatus Segetimicrobium genomatis</name>
    <dbReference type="NCBI Taxonomy" id="2569760"/>
    <lineage>
        <taxon>Bacteria</taxon>
        <taxon>Bacillati</taxon>
        <taxon>Candidatus Sysuimicrobiota</taxon>
        <taxon>Candidatus Sysuimicrobiia</taxon>
        <taxon>Candidatus Sysuimicrobiales</taxon>
        <taxon>Candidatus Segetimicrobiaceae</taxon>
        <taxon>Candidatus Segetimicrobium</taxon>
    </lineage>
</organism>
<dbReference type="CDD" id="cd01169">
    <property type="entry name" value="HMPP_kinase"/>
    <property type="match status" value="1"/>
</dbReference>
<dbReference type="PANTHER" id="PTHR20858:SF17">
    <property type="entry name" value="HYDROXYMETHYLPYRIMIDINE_PHOSPHOMETHYLPYRIMIDINE KINASE THI20-RELATED"/>
    <property type="match status" value="1"/>
</dbReference>
<dbReference type="PANTHER" id="PTHR20858">
    <property type="entry name" value="PHOSPHOMETHYLPYRIMIDINE KINASE"/>
    <property type="match status" value="1"/>
</dbReference>
<dbReference type="GO" id="GO:0005524">
    <property type="term" value="F:ATP binding"/>
    <property type="evidence" value="ECO:0007669"/>
    <property type="project" value="UniProtKB-KW"/>
</dbReference>
<dbReference type="FunFam" id="3.40.1190.20:FF:000003">
    <property type="entry name" value="Phosphomethylpyrimidine kinase ThiD"/>
    <property type="match status" value="1"/>
</dbReference>
<evidence type="ECO:0000256" key="6">
    <source>
        <dbReference type="ARBA" id="ARBA00022777"/>
    </source>
</evidence>
<dbReference type="GO" id="GO:0008972">
    <property type="term" value="F:phosphomethylpyrimidine kinase activity"/>
    <property type="evidence" value="ECO:0007669"/>
    <property type="project" value="UniProtKB-EC"/>
</dbReference>
<dbReference type="InterPro" id="IPR013749">
    <property type="entry name" value="PM/HMP-P_kinase-1"/>
</dbReference>
<dbReference type="GO" id="GO:0005829">
    <property type="term" value="C:cytosol"/>
    <property type="evidence" value="ECO:0007669"/>
    <property type="project" value="TreeGrafter"/>
</dbReference>
<name>A0A537M9K5_9BACT</name>
<dbReference type="SUPFAM" id="SSF53613">
    <property type="entry name" value="Ribokinase-like"/>
    <property type="match status" value="1"/>
</dbReference>
<comment type="pathway">
    <text evidence="3">Cofactor biosynthesis; thiamine diphosphate biosynthesis; 4-amino-2-methyl-5-diphosphomethylpyrimidine from 5-amino-1-(5-phospho-D-ribosyl)imidazole: step 3/3.</text>
</comment>
<accession>A0A537M9K5</accession>
<evidence type="ECO:0000256" key="5">
    <source>
        <dbReference type="ARBA" id="ARBA00022741"/>
    </source>
</evidence>
<evidence type="ECO:0000256" key="3">
    <source>
        <dbReference type="ARBA" id="ARBA00004769"/>
    </source>
</evidence>
<dbReference type="InterPro" id="IPR029056">
    <property type="entry name" value="Ribokinase-like"/>
</dbReference>
<dbReference type="EC" id="2.7.1.49" evidence="10"/>
<evidence type="ECO:0000256" key="1">
    <source>
        <dbReference type="ARBA" id="ARBA00000151"/>
    </source>
</evidence>
<gene>
    <name evidence="10" type="primary">thiD</name>
    <name evidence="10" type="ORF">E6H02_00205</name>
</gene>
<dbReference type="EC" id="2.7.4.7" evidence="10"/>
<evidence type="ECO:0000313" key="11">
    <source>
        <dbReference type="Proteomes" id="UP000320393"/>
    </source>
</evidence>
<evidence type="ECO:0000256" key="2">
    <source>
        <dbReference type="ARBA" id="ARBA00000565"/>
    </source>
</evidence>
<dbReference type="GO" id="GO:0009228">
    <property type="term" value="P:thiamine biosynthetic process"/>
    <property type="evidence" value="ECO:0007669"/>
    <property type="project" value="UniProtKB-KW"/>
</dbReference>
<dbReference type="InterPro" id="IPR004399">
    <property type="entry name" value="HMP/HMP-P_kinase_dom"/>
</dbReference>
<dbReference type="AlphaFoldDB" id="A0A537M9K5"/>
<dbReference type="Proteomes" id="UP000320393">
    <property type="component" value="Unassembled WGS sequence"/>
</dbReference>
<evidence type="ECO:0000259" key="9">
    <source>
        <dbReference type="Pfam" id="PF08543"/>
    </source>
</evidence>
<dbReference type="GO" id="GO:0008902">
    <property type="term" value="F:hydroxymethylpyrimidine kinase activity"/>
    <property type="evidence" value="ECO:0007669"/>
    <property type="project" value="UniProtKB-EC"/>
</dbReference>
<keyword evidence="8" id="KW-0784">Thiamine biosynthesis</keyword>
<dbReference type="Gene3D" id="3.40.1190.20">
    <property type="match status" value="1"/>
</dbReference>
<protein>
    <submittedName>
        <fullName evidence="10">Bifunctional hydroxymethylpyrimidine kinase/phosphomethylpyrimidine kinase</fullName>
        <ecNumber evidence="10">2.7.1.49</ecNumber>
        <ecNumber evidence="10">2.7.4.7</ecNumber>
    </submittedName>
</protein>
<keyword evidence="5" id="KW-0547">Nucleotide-binding</keyword>
<evidence type="ECO:0000313" key="10">
    <source>
        <dbReference type="EMBL" id="TMJ16932.1"/>
    </source>
</evidence>
<evidence type="ECO:0000256" key="4">
    <source>
        <dbReference type="ARBA" id="ARBA00022679"/>
    </source>
</evidence>
<dbReference type="Pfam" id="PF08543">
    <property type="entry name" value="Phos_pyr_kin"/>
    <property type="match status" value="1"/>
</dbReference>
<dbReference type="EMBL" id="VBAM01000006">
    <property type="protein sequence ID" value="TMJ16932.1"/>
    <property type="molecule type" value="Genomic_DNA"/>
</dbReference>
<proteinExistence type="predicted"/>
<comment type="caution">
    <text evidence="10">The sequence shown here is derived from an EMBL/GenBank/DDBJ whole genome shotgun (WGS) entry which is preliminary data.</text>
</comment>
<comment type="catalytic activity">
    <reaction evidence="2">
        <text>4-amino-2-methyl-5-(phosphooxymethyl)pyrimidine + ATP = 4-amino-2-methyl-5-(diphosphooxymethyl)pyrimidine + ADP</text>
        <dbReference type="Rhea" id="RHEA:19893"/>
        <dbReference type="ChEBI" id="CHEBI:30616"/>
        <dbReference type="ChEBI" id="CHEBI:57841"/>
        <dbReference type="ChEBI" id="CHEBI:58354"/>
        <dbReference type="ChEBI" id="CHEBI:456216"/>
        <dbReference type="EC" id="2.7.4.7"/>
    </reaction>
</comment>
<evidence type="ECO:0000256" key="8">
    <source>
        <dbReference type="ARBA" id="ARBA00022977"/>
    </source>
</evidence>
<keyword evidence="4 10" id="KW-0808">Transferase</keyword>
<feature type="domain" description="Pyridoxamine kinase/Phosphomethylpyrimidine kinase" evidence="9">
    <location>
        <begin position="33"/>
        <end position="276"/>
    </location>
</feature>
<keyword evidence="6 10" id="KW-0418">Kinase</keyword>
<evidence type="ECO:0000256" key="7">
    <source>
        <dbReference type="ARBA" id="ARBA00022840"/>
    </source>
</evidence>
<dbReference type="NCBIfam" id="TIGR00097">
    <property type="entry name" value="HMP-P_kinase"/>
    <property type="match status" value="1"/>
</dbReference>
<reference evidence="10 11" key="1">
    <citation type="journal article" date="2019" name="Nat. Microbiol.">
        <title>Mediterranean grassland soil C-N compound turnover is dependent on rainfall and depth, and is mediated by genomically divergent microorganisms.</title>
        <authorList>
            <person name="Diamond S."/>
            <person name="Andeer P.F."/>
            <person name="Li Z."/>
            <person name="Crits-Christoph A."/>
            <person name="Burstein D."/>
            <person name="Anantharaman K."/>
            <person name="Lane K.R."/>
            <person name="Thomas B.C."/>
            <person name="Pan C."/>
            <person name="Northen T.R."/>
            <person name="Banfield J.F."/>
        </authorList>
    </citation>
    <scope>NUCLEOTIDE SEQUENCE [LARGE SCALE GENOMIC DNA]</scope>
    <source>
        <strain evidence="10">NP_5</strain>
    </source>
</reference>